<dbReference type="Proteomes" id="UP000270342">
    <property type="component" value="Unassembled WGS sequence"/>
</dbReference>
<name>A0A494X907_9BURK</name>
<protein>
    <submittedName>
        <fullName evidence="1">Uncharacterized protein</fullName>
    </submittedName>
</protein>
<comment type="caution">
    <text evidence="1">The sequence shown here is derived from an EMBL/GenBank/DDBJ whole genome shotgun (WGS) entry which is preliminary data.</text>
</comment>
<evidence type="ECO:0000313" key="1">
    <source>
        <dbReference type="EMBL" id="RKP44674.1"/>
    </source>
</evidence>
<gene>
    <name evidence="1" type="ORF">D7S86_26965</name>
</gene>
<organism evidence="1 2">
    <name type="scientific">Pararobbsia silviterrae</name>
    <dbReference type="NCBI Taxonomy" id="1792498"/>
    <lineage>
        <taxon>Bacteria</taxon>
        <taxon>Pseudomonadati</taxon>
        <taxon>Pseudomonadota</taxon>
        <taxon>Betaproteobacteria</taxon>
        <taxon>Burkholderiales</taxon>
        <taxon>Burkholderiaceae</taxon>
        <taxon>Pararobbsia</taxon>
    </lineage>
</organism>
<keyword evidence="2" id="KW-1185">Reference proteome</keyword>
<accession>A0A494X907</accession>
<dbReference type="EMBL" id="RBZU01000019">
    <property type="protein sequence ID" value="RKP44674.1"/>
    <property type="molecule type" value="Genomic_DNA"/>
</dbReference>
<reference evidence="1 2" key="1">
    <citation type="submission" date="2018-10" db="EMBL/GenBank/DDBJ databases">
        <title>Robbsia sp. DHC34, isolated from soil.</title>
        <authorList>
            <person name="Gao Z.-H."/>
            <person name="Qiu L.-H."/>
        </authorList>
    </citation>
    <scope>NUCLEOTIDE SEQUENCE [LARGE SCALE GENOMIC DNA]</scope>
    <source>
        <strain evidence="1 2">DHC34</strain>
    </source>
</reference>
<dbReference type="AlphaFoldDB" id="A0A494X907"/>
<proteinExistence type="predicted"/>
<sequence>MPDYSIKLDLPTISDVDRIFNKQVFPLVEQAVRAIAQEIQSNWIDAIAAAPIWQGYKQPYIDSIKVDYWGSGMRAEIVSDYKLAEQIESGMPPRDLKTMLDTSMKVRRTHDGRRFLVIPIRHNTPGNTAHAPAMPTSVYELASQMRASEVTGTGTRPSGQTTVMTPGSGMAPSPLQTPFASNIATKKTYLVPNHSYQWGGRLKRADLTAAGVSQADQRRFAGMVRMKESTGGTSYLTFRTMVEGSSGWVIPAKQGLYIARGVAEHIQPIAQEALNEAMRRELGND</sequence>
<evidence type="ECO:0000313" key="2">
    <source>
        <dbReference type="Proteomes" id="UP000270342"/>
    </source>
</evidence>